<keyword evidence="5" id="KW-0966">Cell projection</keyword>
<dbReference type="PANTHER" id="PTHR45973">
    <property type="entry name" value="PROTEIN PHOSPHATASE 1 REGULATORY SUBUNIT SDS22-RELATED"/>
    <property type="match status" value="1"/>
</dbReference>
<evidence type="ECO:0000313" key="8">
    <source>
        <dbReference type="EMBL" id="KAF5226288.1"/>
    </source>
</evidence>
<feature type="compositionally biased region" description="Polar residues" evidence="7">
    <location>
        <begin position="466"/>
        <end position="477"/>
    </location>
</feature>
<keyword evidence="4" id="KW-0969">Cilium</keyword>
<dbReference type="PANTHER" id="PTHR45973:SF9">
    <property type="entry name" value="LEUCINE-RICH REPEAT-CONTAINING PROTEIN 46"/>
    <property type="match status" value="1"/>
</dbReference>
<dbReference type="AlphaFoldDB" id="A0A7J6YJN2"/>
<dbReference type="PROSITE" id="PS51450">
    <property type="entry name" value="LRR"/>
    <property type="match status" value="1"/>
</dbReference>
<dbReference type="VEuPathDB" id="TriTrypDB:BCY84_07451"/>
<dbReference type="VEuPathDB" id="TriTrypDB:ECC02_000411"/>
<evidence type="ECO:0000256" key="6">
    <source>
        <dbReference type="SAM" id="Coils"/>
    </source>
</evidence>
<proteinExistence type="predicted"/>
<dbReference type="EMBL" id="JABDHM010000002">
    <property type="protein sequence ID" value="KAF5226288.1"/>
    <property type="molecule type" value="Genomic_DNA"/>
</dbReference>
<feature type="compositionally biased region" description="Basic and acidic residues" evidence="7">
    <location>
        <begin position="504"/>
        <end position="522"/>
    </location>
</feature>
<comment type="subcellular location">
    <subcellularLocation>
        <location evidence="1">Cell projection</location>
        <location evidence="1">Cilium</location>
    </subcellularLocation>
</comment>
<evidence type="ECO:0000256" key="3">
    <source>
        <dbReference type="ARBA" id="ARBA00022737"/>
    </source>
</evidence>
<keyword evidence="3" id="KW-0677">Repeat</keyword>
<evidence type="ECO:0000256" key="1">
    <source>
        <dbReference type="ARBA" id="ARBA00004138"/>
    </source>
</evidence>
<dbReference type="Gene3D" id="3.80.10.10">
    <property type="entry name" value="Ribonuclease Inhibitor"/>
    <property type="match status" value="1"/>
</dbReference>
<keyword evidence="2" id="KW-0433">Leucine-rich repeat</keyword>
<accession>A0A7J6YJN2</accession>
<dbReference type="SUPFAM" id="SSF52058">
    <property type="entry name" value="L domain-like"/>
    <property type="match status" value="1"/>
</dbReference>
<organism evidence="8 9">
    <name type="scientific">Trypanosoma cruzi</name>
    <dbReference type="NCBI Taxonomy" id="5693"/>
    <lineage>
        <taxon>Eukaryota</taxon>
        <taxon>Discoba</taxon>
        <taxon>Euglenozoa</taxon>
        <taxon>Kinetoplastea</taxon>
        <taxon>Metakinetoplastina</taxon>
        <taxon>Trypanosomatida</taxon>
        <taxon>Trypanosomatidae</taxon>
        <taxon>Trypanosoma</taxon>
        <taxon>Schizotrypanum</taxon>
    </lineage>
</organism>
<feature type="coiled-coil region" evidence="6">
    <location>
        <begin position="229"/>
        <end position="256"/>
    </location>
</feature>
<evidence type="ECO:0000256" key="2">
    <source>
        <dbReference type="ARBA" id="ARBA00022614"/>
    </source>
</evidence>
<dbReference type="InterPro" id="IPR050576">
    <property type="entry name" value="Cilia_flagella_integrity"/>
</dbReference>
<dbReference type="Proteomes" id="UP000583944">
    <property type="component" value="Unassembled WGS sequence"/>
</dbReference>
<evidence type="ECO:0000313" key="9">
    <source>
        <dbReference type="Proteomes" id="UP000583944"/>
    </source>
</evidence>
<reference evidence="8 9" key="1">
    <citation type="journal article" date="2019" name="Genome Biol. Evol.">
        <title>Nanopore Sequencing Significantly Improves Genome Assembly of the Protozoan Parasite Trypanosoma cruzi.</title>
        <authorList>
            <person name="Diaz-Viraque F."/>
            <person name="Pita S."/>
            <person name="Greif G."/>
            <person name="de Souza R.C.M."/>
            <person name="Iraola G."/>
            <person name="Robello C."/>
        </authorList>
    </citation>
    <scope>NUCLEOTIDE SEQUENCE [LARGE SCALE GENOMIC DNA]</scope>
    <source>
        <strain evidence="8 9">Berenice</strain>
    </source>
</reference>
<gene>
    <name evidence="8" type="ORF">ECC02_000411</name>
</gene>
<comment type="caution">
    <text evidence="8">The sequence shown here is derived from an EMBL/GenBank/DDBJ whole genome shotgun (WGS) entry which is preliminary data.</text>
</comment>
<evidence type="ECO:0000256" key="7">
    <source>
        <dbReference type="SAM" id="MobiDB-lite"/>
    </source>
</evidence>
<evidence type="ECO:0000256" key="5">
    <source>
        <dbReference type="ARBA" id="ARBA00023273"/>
    </source>
</evidence>
<feature type="region of interest" description="Disordered" evidence="7">
    <location>
        <begin position="403"/>
        <end position="536"/>
    </location>
</feature>
<evidence type="ECO:0000256" key="4">
    <source>
        <dbReference type="ARBA" id="ARBA00023069"/>
    </source>
</evidence>
<keyword evidence="6" id="KW-0175">Coiled coil</keyword>
<sequence length="610" mass="67572">MELPEILFSETLLAAFHFLYFSLFAGGRRLDAMDNPCLDLQGLGVSSFWGIKDTGVEYVTIDLRNNSLRNFEHFGTHPKLVELQLQNNQIESLMGLTRQPSLVALELDGNPIAAHPWYRVMALMAVGFSITNIDGVAVSANERDMARALGPAASLAVSYGWKLQPGERSPEEYRHVIEECKKARKRSLQQQGSLRTIAHVLKRYEATGLVAAPIPEKNFSGSGRDAWKLESLSARVRQLENLLSKAKEKLETQQALWREKVELDRVEGLTGAELCRARSILFADGIYLRTNTMALPPHKRNGLILGSLMFEGLSLVLLSFMSRVRLAEWALDGIKARYYPPNFLRIEGTYGAIFDISFENTLSLWTVYKLIYLRGGMPVPPLHLEDEVGVNAMLRRSTTADMALNVNEKTGRSSSTGTEEEGGHGERESREEIIGRVTPFFSGPRSLHEDEGPLGDSSFLEDRSVQPVSDTAASSGENVLRDSSVDEGSISRPVADASTFNNEGHTEEDRNTNKAVRARDLSLPRGQPPPPSRAPIRRCTLTFAPLIPKRHPSSNRSSGASGNSNFIDRVPVCPGAGLHFHIHKFRIAASDSDSDLDSDLLVKSHSERRL</sequence>
<feature type="compositionally biased region" description="Basic and acidic residues" evidence="7">
    <location>
        <begin position="421"/>
        <end position="434"/>
    </location>
</feature>
<dbReference type="InterPro" id="IPR001611">
    <property type="entry name" value="Leu-rich_rpt"/>
</dbReference>
<evidence type="ECO:0008006" key="10">
    <source>
        <dbReference type="Google" id="ProtNLM"/>
    </source>
</evidence>
<dbReference type="InterPro" id="IPR032675">
    <property type="entry name" value="LRR_dom_sf"/>
</dbReference>
<name>A0A7J6YJN2_TRYCR</name>
<protein>
    <recommendedName>
        <fullName evidence="10">Leucine-rich repeat protein (LRRP)</fullName>
    </recommendedName>
</protein>